<gene>
    <name evidence="1" type="ORF">CKAH01_15574</name>
</gene>
<name>A0AAE0D8D2_COLKA</name>
<proteinExistence type="predicted"/>
<protein>
    <submittedName>
        <fullName evidence="1">Uncharacterized protein</fullName>
    </submittedName>
</protein>
<sequence>MCSIRSICDKTCQERATIDGLDAEHFKLCVDQPRTIADILFKSIINHQVPTDQKTLSDYRFDICFDDYDKKQLVTAYRSVLVYNYVMSGG</sequence>
<keyword evidence="2" id="KW-1185">Reference proteome</keyword>
<organism evidence="1 2">
    <name type="scientific">Colletotrichum kahawae</name>
    <name type="common">Coffee berry disease fungus</name>
    <dbReference type="NCBI Taxonomy" id="34407"/>
    <lineage>
        <taxon>Eukaryota</taxon>
        <taxon>Fungi</taxon>
        <taxon>Dikarya</taxon>
        <taxon>Ascomycota</taxon>
        <taxon>Pezizomycotina</taxon>
        <taxon>Sordariomycetes</taxon>
        <taxon>Hypocreomycetidae</taxon>
        <taxon>Glomerellales</taxon>
        <taxon>Glomerellaceae</taxon>
        <taxon>Colletotrichum</taxon>
        <taxon>Colletotrichum gloeosporioides species complex</taxon>
    </lineage>
</organism>
<evidence type="ECO:0000313" key="2">
    <source>
        <dbReference type="Proteomes" id="UP001281614"/>
    </source>
</evidence>
<dbReference type="AlphaFoldDB" id="A0AAE0D8D2"/>
<reference evidence="1" key="1">
    <citation type="submission" date="2023-02" db="EMBL/GenBank/DDBJ databases">
        <title>Colletotrichum kahawae CIFC_Que2 genome sequencing and assembly.</title>
        <authorList>
            <person name="Baroncelli R."/>
        </authorList>
    </citation>
    <scope>NUCLEOTIDE SEQUENCE</scope>
    <source>
        <strain evidence="1">CIFC_Que2</strain>
    </source>
</reference>
<dbReference type="EMBL" id="VYYT01000127">
    <property type="protein sequence ID" value="KAK2765825.1"/>
    <property type="molecule type" value="Genomic_DNA"/>
</dbReference>
<dbReference type="Proteomes" id="UP001281614">
    <property type="component" value="Unassembled WGS sequence"/>
</dbReference>
<evidence type="ECO:0000313" key="1">
    <source>
        <dbReference type="EMBL" id="KAK2765825.1"/>
    </source>
</evidence>
<accession>A0AAE0D8D2</accession>
<comment type="caution">
    <text evidence="1">The sequence shown here is derived from an EMBL/GenBank/DDBJ whole genome shotgun (WGS) entry which is preliminary data.</text>
</comment>